<dbReference type="AlphaFoldDB" id="A0AB37QWE9"/>
<gene>
    <name evidence="1" type="ORF">ALP74_00220</name>
</gene>
<protein>
    <submittedName>
        <fullName evidence="1">Cystathionine gamma-synthase protein</fullName>
    </submittedName>
</protein>
<name>A0AB37QWE9_9PSED</name>
<evidence type="ECO:0000313" key="2">
    <source>
        <dbReference type="Proteomes" id="UP000272613"/>
    </source>
</evidence>
<evidence type="ECO:0000313" key="1">
    <source>
        <dbReference type="EMBL" id="RMS07299.1"/>
    </source>
</evidence>
<dbReference type="RefSeq" id="WP_235662420.1">
    <property type="nucleotide sequence ID" value="NZ_RBSH01000004.1"/>
</dbReference>
<organism evidence="1 2">
    <name type="scientific">Pseudomonas coronafaciens pv. garcae</name>
    <dbReference type="NCBI Taxonomy" id="251653"/>
    <lineage>
        <taxon>Bacteria</taxon>
        <taxon>Pseudomonadati</taxon>
        <taxon>Pseudomonadota</taxon>
        <taxon>Gammaproteobacteria</taxon>
        <taxon>Pseudomonadales</taxon>
        <taxon>Pseudomonadaceae</taxon>
        <taxon>Pseudomonas</taxon>
        <taxon>Pseudomonas coronafaciens</taxon>
    </lineage>
</organism>
<dbReference type="EMBL" id="RBSH01000004">
    <property type="protein sequence ID" value="RMS07299.1"/>
    <property type="molecule type" value="Genomic_DNA"/>
</dbReference>
<proteinExistence type="predicted"/>
<reference evidence="1 2" key="1">
    <citation type="submission" date="2018-08" db="EMBL/GenBank/DDBJ databases">
        <title>Recombination of ecologically and evolutionarily significant loci maintains genetic cohesion in the Pseudomonas syringae species complex.</title>
        <authorList>
            <person name="Dillon M."/>
            <person name="Thakur S."/>
            <person name="Almeida R.N.D."/>
            <person name="Weir B.S."/>
            <person name="Guttman D.S."/>
        </authorList>
    </citation>
    <scope>NUCLEOTIDE SEQUENCE [LARGE SCALE GENOMIC DNA]</scope>
    <source>
        <strain evidence="1 2">ICMP 5019</strain>
    </source>
</reference>
<accession>A0AB37QWE9</accession>
<dbReference type="Proteomes" id="UP000272613">
    <property type="component" value="Unassembled WGS sequence"/>
</dbReference>
<sequence>MIESFMGYALDSTRKMISSCRSPGLDGRRVAQRYRLLIQQFGLARSALNWCSASTDQSTDIMFFDPADLQTSSVNYERYGSVALRELELNLVRAIGFGGGARTALLTSSGQRPTRRWKAFFYAKSSFQNTRKQPAWQGSPIRATGASASGNMVEVSLPSLSVSRA</sequence>
<comment type="caution">
    <text evidence="1">The sequence shown here is derived from an EMBL/GenBank/DDBJ whole genome shotgun (WGS) entry which is preliminary data.</text>
</comment>